<feature type="compositionally biased region" description="Low complexity" evidence="1">
    <location>
        <begin position="388"/>
        <end position="400"/>
    </location>
</feature>
<feature type="compositionally biased region" description="Low complexity" evidence="1">
    <location>
        <begin position="99"/>
        <end position="108"/>
    </location>
</feature>
<proteinExistence type="predicted"/>
<organism evidence="2 3">
    <name type="scientific">Porphyra umbilicalis</name>
    <name type="common">Purple laver</name>
    <name type="synonym">Red alga</name>
    <dbReference type="NCBI Taxonomy" id="2786"/>
    <lineage>
        <taxon>Eukaryota</taxon>
        <taxon>Rhodophyta</taxon>
        <taxon>Bangiophyceae</taxon>
        <taxon>Bangiales</taxon>
        <taxon>Bangiaceae</taxon>
        <taxon>Porphyra</taxon>
    </lineage>
</organism>
<feature type="region of interest" description="Disordered" evidence="1">
    <location>
        <begin position="376"/>
        <end position="487"/>
    </location>
</feature>
<feature type="region of interest" description="Disordered" evidence="1">
    <location>
        <begin position="160"/>
        <end position="195"/>
    </location>
</feature>
<dbReference type="Proteomes" id="UP000218209">
    <property type="component" value="Unassembled WGS sequence"/>
</dbReference>
<dbReference type="AlphaFoldDB" id="A0A1X6PB36"/>
<feature type="compositionally biased region" description="Gly residues" evidence="1">
    <location>
        <begin position="470"/>
        <end position="482"/>
    </location>
</feature>
<evidence type="ECO:0000313" key="2">
    <source>
        <dbReference type="EMBL" id="OSX77970.1"/>
    </source>
</evidence>
<keyword evidence="3" id="KW-1185">Reference proteome</keyword>
<reference evidence="2 3" key="1">
    <citation type="submission" date="2017-03" db="EMBL/GenBank/DDBJ databases">
        <title>WGS assembly of Porphyra umbilicalis.</title>
        <authorList>
            <person name="Brawley S.H."/>
            <person name="Blouin N.A."/>
            <person name="Ficko-Blean E."/>
            <person name="Wheeler G.L."/>
            <person name="Lohr M."/>
            <person name="Goodson H.V."/>
            <person name="Jenkins J.W."/>
            <person name="Blaby-Haas C.E."/>
            <person name="Helliwell K.E."/>
            <person name="Chan C."/>
            <person name="Marriage T."/>
            <person name="Bhattacharya D."/>
            <person name="Klein A.S."/>
            <person name="Badis Y."/>
            <person name="Brodie J."/>
            <person name="Cao Y."/>
            <person name="Collen J."/>
            <person name="Dittami S.M."/>
            <person name="Gachon C.M."/>
            <person name="Green B.R."/>
            <person name="Karpowicz S."/>
            <person name="Kim J.W."/>
            <person name="Kudahl U."/>
            <person name="Lin S."/>
            <person name="Michel G."/>
            <person name="Mittag M."/>
            <person name="Olson B.J."/>
            <person name="Pangilinan J."/>
            <person name="Peng Y."/>
            <person name="Qiu H."/>
            <person name="Shu S."/>
            <person name="Singer J.T."/>
            <person name="Smith A.G."/>
            <person name="Sprecher B.N."/>
            <person name="Wagner V."/>
            <person name="Wang W."/>
            <person name="Wang Z.-Y."/>
            <person name="Yan J."/>
            <person name="Yarish C."/>
            <person name="Zoeuner-Riek S."/>
            <person name="Zhuang Y."/>
            <person name="Zou Y."/>
            <person name="Lindquist E.A."/>
            <person name="Grimwood J."/>
            <person name="Barry K."/>
            <person name="Rokhsar D.S."/>
            <person name="Schmutz J."/>
            <person name="Stiller J.W."/>
            <person name="Grossman A.R."/>
            <person name="Prochnik S.E."/>
        </authorList>
    </citation>
    <scope>NUCLEOTIDE SEQUENCE [LARGE SCALE GENOMIC DNA]</scope>
    <source>
        <strain evidence="2">4086291</strain>
    </source>
</reference>
<name>A0A1X6PB36_PORUM</name>
<gene>
    <name evidence="2" type="ORF">BU14_0126s0009</name>
</gene>
<feature type="region of interest" description="Disordered" evidence="1">
    <location>
        <begin position="71"/>
        <end position="114"/>
    </location>
</feature>
<accession>A0A1X6PB36</accession>
<evidence type="ECO:0000313" key="3">
    <source>
        <dbReference type="Proteomes" id="UP000218209"/>
    </source>
</evidence>
<feature type="compositionally biased region" description="Basic residues" evidence="1">
    <location>
        <begin position="420"/>
        <end position="430"/>
    </location>
</feature>
<protein>
    <submittedName>
        <fullName evidence="2">Uncharacterized protein</fullName>
    </submittedName>
</protein>
<evidence type="ECO:0000256" key="1">
    <source>
        <dbReference type="SAM" id="MobiDB-lite"/>
    </source>
</evidence>
<dbReference type="EMBL" id="KV918823">
    <property type="protein sequence ID" value="OSX77970.1"/>
    <property type="molecule type" value="Genomic_DNA"/>
</dbReference>
<feature type="region of interest" description="Disordered" evidence="1">
    <location>
        <begin position="502"/>
        <end position="526"/>
    </location>
</feature>
<sequence>MSSARLCTDGLAALVVGFFVAVAGRWASALSSHLSFDRATCTRSTCCFSSRSTTIFGVDCGGGWSRDNMGGNTGSPGGPASNAGGATVSGCKTGGDGGAPAPVGAAPALKPWSGHGGWGPGTPLLRGNASPVWASSKIYKGAAGSRRRLDARRAPPPALDVIRHVPHGHPPRLNRPAEGPQARKVPPQRPTRRVPPARVLKAVKRDDRTAPLLGLPPPRAAVDAAEHCRARPPHRPRHARVEALGAAARAQVARRRFARFHRRAEGRHEGAGEKHGAALRDGRAAFAKAPVRARALVLGLPRERARLPPRRQVRGAEALGERARVPIVDAHDFARATPEEQLVVPRAQRRRRRVGVHKRVVVDERQPADGRVVAHAPVPRRPQPHQVGPRLHALGPLLARRPARGRRRVANDDRQAAGHRPVRRRQRGRRVKGEAVPRGAARPGGRRGTDAGAKGRRPREHRVKDRPVLAGGGGRAGVGTPGTGRDAPVSVTCVRHAASALMADASSASAPTSASDTRATSTATST</sequence>